<reference evidence="1 2" key="1">
    <citation type="journal article" date="2016" name="Nat. Commun.">
        <title>Thousands of microbial genomes shed light on interconnected biogeochemical processes in an aquifer system.</title>
        <authorList>
            <person name="Anantharaman K."/>
            <person name="Brown C.T."/>
            <person name="Hug L.A."/>
            <person name="Sharon I."/>
            <person name="Castelle C.J."/>
            <person name="Probst A.J."/>
            <person name="Thomas B.C."/>
            <person name="Singh A."/>
            <person name="Wilkins M.J."/>
            <person name="Karaoz U."/>
            <person name="Brodie E.L."/>
            <person name="Williams K.H."/>
            <person name="Hubbard S.S."/>
            <person name="Banfield J.F."/>
        </authorList>
    </citation>
    <scope>NUCLEOTIDE SEQUENCE [LARGE SCALE GENOMIC DNA]</scope>
</reference>
<dbReference type="InterPro" id="IPR035069">
    <property type="entry name" value="TTHA1013/TTHA0281-like"/>
</dbReference>
<gene>
    <name evidence="1" type="ORF">A2928_02995</name>
</gene>
<dbReference type="AlphaFoldDB" id="A0A1G2NCK3"/>
<proteinExistence type="predicted"/>
<comment type="caution">
    <text evidence="1">The sequence shown here is derived from an EMBL/GenBank/DDBJ whole genome shotgun (WGS) entry which is preliminary data.</text>
</comment>
<accession>A0A1G2NCK3</accession>
<dbReference type="Gene3D" id="3.30.160.250">
    <property type="match status" value="1"/>
</dbReference>
<dbReference type="STRING" id="1802319.A2928_02995"/>
<evidence type="ECO:0008006" key="3">
    <source>
        <dbReference type="Google" id="ProtNLM"/>
    </source>
</evidence>
<evidence type="ECO:0000313" key="1">
    <source>
        <dbReference type="EMBL" id="OHA33796.1"/>
    </source>
</evidence>
<evidence type="ECO:0000313" key="2">
    <source>
        <dbReference type="Proteomes" id="UP000176221"/>
    </source>
</evidence>
<organism evidence="1 2">
    <name type="scientific">Candidatus Taylorbacteria bacterium RIFCSPLOWO2_01_FULL_45_15b</name>
    <dbReference type="NCBI Taxonomy" id="1802319"/>
    <lineage>
        <taxon>Bacteria</taxon>
        <taxon>Candidatus Tayloriibacteriota</taxon>
    </lineage>
</organism>
<name>A0A1G2NCK3_9BACT</name>
<sequence length="75" mass="8374">MKKIIQFQIIKGEKYYVAQGIDLPIVTQAKTLDELAKNINEATELHLRGENLSELGFSKSPSLLVNFELPTTVNA</sequence>
<dbReference type="Proteomes" id="UP000176221">
    <property type="component" value="Unassembled WGS sequence"/>
</dbReference>
<protein>
    <recommendedName>
        <fullName evidence="3">DUF1902 domain-containing protein</fullName>
    </recommendedName>
</protein>
<dbReference type="SUPFAM" id="SSF143100">
    <property type="entry name" value="TTHA1013/TTHA0281-like"/>
    <property type="match status" value="1"/>
</dbReference>
<dbReference type="EMBL" id="MHRX01000023">
    <property type="protein sequence ID" value="OHA33796.1"/>
    <property type="molecule type" value="Genomic_DNA"/>
</dbReference>